<evidence type="ECO:0000313" key="2">
    <source>
        <dbReference type="Proteomes" id="UP000297595"/>
    </source>
</evidence>
<accession>A0A8H2HRT3</accession>
<reference evidence="1 2" key="1">
    <citation type="submission" date="2019-03" db="EMBL/GenBank/DDBJ databases">
        <title>Nematode-trapping fungi genome.</title>
        <authorList>
            <person name="Vidal-Diez De Ulzurrun G."/>
        </authorList>
    </citation>
    <scope>NUCLEOTIDE SEQUENCE [LARGE SCALE GENOMIC DNA]</scope>
    <source>
        <strain evidence="1 2">TWF154</strain>
    </source>
</reference>
<evidence type="ECO:0000313" key="1">
    <source>
        <dbReference type="EMBL" id="TGJ69646.1"/>
    </source>
</evidence>
<dbReference type="AlphaFoldDB" id="A0A8H2HRT3"/>
<proteinExistence type="predicted"/>
<comment type="caution">
    <text evidence="1">The sequence shown here is derived from an EMBL/GenBank/DDBJ whole genome shotgun (WGS) entry which is preliminary data.</text>
</comment>
<protein>
    <submittedName>
        <fullName evidence="1">Uncharacterized protein</fullName>
    </submittedName>
</protein>
<dbReference type="Proteomes" id="UP000297595">
    <property type="component" value="Unassembled WGS sequence"/>
</dbReference>
<gene>
    <name evidence="1" type="ORF">EYR41_005672</name>
</gene>
<name>A0A8H2HRT3_ORBOL</name>
<dbReference type="EMBL" id="SOZJ01000003">
    <property type="protein sequence ID" value="TGJ69646.1"/>
    <property type="molecule type" value="Genomic_DNA"/>
</dbReference>
<organism evidence="1 2">
    <name type="scientific">Orbilia oligospora</name>
    <name type="common">Nematode-trapping fungus</name>
    <name type="synonym">Arthrobotrys oligospora</name>
    <dbReference type="NCBI Taxonomy" id="2813651"/>
    <lineage>
        <taxon>Eukaryota</taxon>
        <taxon>Fungi</taxon>
        <taxon>Dikarya</taxon>
        <taxon>Ascomycota</taxon>
        <taxon>Pezizomycotina</taxon>
        <taxon>Orbiliomycetes</taxon>
        <taxon>Orbiliales</taxon>
        <taxon>Orbiliaceae</taxon>
        <taxon>Orbilia</taxon>
    </lineage>
</organism>
<sequence>MHGNTTRFNHSIYSEVAFICANLLNERAACFGILFNRMTQQLQPRSSKTPDFPRTGGFEACIYGDQSIDTITIGLGKGGEMILWYFELECGVALFLRCNSRKDAQILEFRNDARHLGIAFLLHGYNGDTEASGNQVIIEGDGILKLLGSPGRQGRNFGSMLGRETGWMKMTNGPKLRRHYSKYLLGNHVNHNMQLNVVPTPTPLPN</sequence>